<dbReference type="eggNOG" id="ENOG502TCYY">
    <property type="taxonomic scope" value="Eukaryota"/>
</dbReference>
<accession>B4KFL9</accession>
<feature type="region of interest" description="Disordered" evidence="1">
    <location>
        <begin position="224"/>
        <end position="265"/>
    </location>
</feature>
<feature type="region of interest" description="Disordered" evidence="1">
    <location>
        <begin position="65"/>
        <end position="134"/>
    </location>
</feature>
<dbReference type="AlphaFoldDB" id="B4KFL9"/>
<protein>
    <submittedName>
        <fullName evidence="2">Uncharacterized protein</fullName>
    </submittedName>
</protein>
<feature type="compositionally biased region" description="Polar residues" evidence="1">
    <location>
        <begin position="229"/>
        <end position="238"/>
    </location>
</feature>
<dbReference type="InParanoid" id="B4KFL9"/>
<organism evidence="2 3">
    <name type="scientific">Drosophila mojavensis</name>
    <name type="common">Fruit fly</name>
    <dbReference type="NCBI Taxonomy" id="7230"/>
    <lineage>
        <taxon>Eukaryota</taxon>
        <taxon>Metazoa</taxon>
        <taxon>Ecdysozoa</taxon>
        <taxon>Arthropoda</taxon>
        <taxon>Hexapoda</taxon>
        <taxon>Insecta</taxon>
        <taxon>Pterygota</taxon>
        <taxon>Neoptera</taxon>
        <taxon>Endopterygota</taxon>
        <taxon>Diptera</taxon>
        <taxon>Brachycera</taxon>
        <taxon>Muscomorpha</taxon>
        <taxon>Ephydroidea</taxon>
        <taxon>Drosophilidae</taxon>
        <taxon>Drosophila</taxon>
    </lineage>
</organism>
<dbReference type="HOGENOM" id="CLU_970669_0_0_1"/>
<evidence type="ECO:0000256" key="1">
    <source>
        <dbReference type="SAM" id="MobiDB-lite"/>
    </source>
</evidence>
<dbReference type="EMBL" id="CH933807">
    <property type="protein sequence ID" value="EDW13134.2"/>
    <property type="molecule type" value="Genomic_DNA"/>
</dbReference>
<dbReference type="KEGG" id="dmo:Dmoj_GI21505"/>
<proteinExistence type="predicted"/>
<keyword evidence="3" id="KW-1185">Reference proteome</keyword>
<feature type="region of interest" description="Disordered" evidence="1">
    <location>
        <begin position="413"/>
        <end position="446"/>
    </location>
</feature>
<dbReference type="OrthoDB" id="7873308at2759"/>
<reference evidence="2 3" key="1">
    <citation type="journal article" date="2007" name="Nature">
        <title>Evolution of genes and genomes on the Drosophila phylogeny.</title>
        <authorList>
            <consortium name="Drosophila 12 Genomes Consortium"/>
            <person name="Clark A.G."/>
            <person name="Eisen M.B."/>
            <person name="Smith D.R."/>
            <person name="Bergman C.M."/>
            <person name="Oliver B."/>
            <person name="Markow T.A."/>
            <person name="Kaufman T.C."/>
            <person name="Kellis M."/>
            <person name="Gelbart W."/>
            <person name="Iyer V.N."/>
            <person name="Pollard D.A."/>
            <person name="Sackton T.B."/>
            <person name="Larracuente A.M."/>
            <person name="Singh N.D."/>
            <person name="Abad J.P."/>
            <person name="Abt D.N."/>
            <person name="Adryan B."/>
            <person name="Aguade M."/>
            <person name="Akashi H."/>
            <person name="Anderson W.W."/>
            <person name="Aquadro C.F."/>
            <person name="Ardell D.H."/>
            <person name="Arguello R."/>
            <person name="Artieri C.G."/>
            <person name="Barbash D.A."/>
            <person name="Barker D."/>
            <person name="Barsanti P."/>
            <person name="Batterham P."/>
            <person name="Batzoglou S."/>
            <person name="Begun D."/>
            <person name="Bhutkar A."/>
            <person name="Blanco E."/>
            <person name="Bosak S.A."/>
            <person name="Bradley R.K."/>
            <person name="Brand A.D."/>
            <person name="Brent M.R."/>
            <person name="Brooks A.N."/>
            <person name="Brown R.H."/>
            <person name="Butlin R.K."/>
            <person name="Caggese C."/>
            <person name="Calvi B.R."/>
            <person name="Bernardo de Carvalho A."/>
            <person name="Caspi A."/>
            <person name="Castrezana S."/>
            <person name="Celniker S.E."/>
            <person name="Chang J.L."/>
            <person name="Chapple C."/>
            <person name="Chatterji S."/>
            <person name="Chinwalla A."/>
            <person name="Civetta A."/>
            <person name="Clifton S.W."/>
            <person name="Comeron J.M."/>
            <person name="Costello J.C."/>
            <person name="Coyne J.A."/>
            <person name="Daub J."/>
            <person name="David R.G."/>
            <person name="Delcher A.L."/>
            <person name="Delehaunty K."/>
            <person name="Do C.B."/>
            <person name="Ebling H."/>
            <person name="Edwards K."/>
            <person name="Eickbush T."/>
            <person name="Evans J.D."/>
            <person name="Filipski A."/>
            <person name="Findeiss S."/>
            <person name="Freyhult E."/>
            <person name="Fulton L."/>
            <person name="Fulton R."/>
            <person name="Garcia A.C."/>
            <person name="Gardiner A."/>
            <person name="Garfield D.A."/>
            <person name="Garvin B.E."/>
            <person name="Gibson G."/>
            <person name="Gilbert D."/>
            <person name="Gnerre S."/>
            <person name="Godfrey J."/>
            <person name="Good R."/>
            <person name="Gotea V."/>
            <person name="Gravely B."/>
            <person name="Greenberg A.J."/>
            <person name="Griffiths-Jones S."/>
            <person name="Gross S."/>
            <person name="Guigo R."/>
            <person name="Gustafson E.A."/>
            <person name="Haerty W."/>
            <person name="Hahn M.W."/>
            <person name="Halligan D.L."/>
            <person name="Halpern A.L."/>
            <person name="Halter G.M."/>
            <person name="Han M.V."/>
            <person name="Heger A."/>
            <person name="Hillier L."/>
            <person name="Hinrichs A.S."/>
            <person name="Holmes I."/>
            <person name="Hoskins R.A."/>
            <person name="Hubisz M.J."/>
            <person name="Hultmark D."/>
            <person name="Huntley M.A."/>
            <person name="Jaffe D.B."/>
            <person name="Jagadeeshan S."/>
            <person name="Jeck W.R."/>
            <person name="Johnson J."/>
            <person name="Jones C.D."/>
            <person name="Jordan W.C."/>
            <person name="Karpen G.H."/>
            <person name="Kataoka E."/>
            <person name="Keightley P.D."/>
            <person name="Kheradpour P."/>
            <person name="Kirkness E.F."/>
            <person name="Koerich L.B."/>
            <person name="Kristiansen K."/>
            <person name="Kudrna D."/>
            <person name="Kulathinal R.J."/>
            <person name="Kumar S."/>
            <person name="Kwok R."/>
            <person name="Lander E."/>
            <person name="Langley C.H."/>
            <person name="Lapoint R."/>
            <person name="Lazzaro B.P."/>
            <person name="Lee S.J."/>
            <person name="Levesque L."/>
            <person name="Li R."/>
            <person name="Lin C.F."/>
            <person name="Lin M.F."/>
            <person name="Lindblad-Toh K."/>
            <person name="Llopart A."/>
            <person name="Long M."/>
            <person name="Low L."/>
            <person name="Lozovsky E."/>
            <person name="Lu J."/>
            <person name="Luo M."/>
            <person name="Machado C.A."/>
            <person name="Makalowski W."/>
            <person name="Marzo M."/>
            <person name="Matsuda M."/>
            <person name="Matzkin L."/>
            <person name="McAllister B."/>
            <person name="McBride C.S."/>
            <person name="McKernan B."/>
            <person name="McKernan K."/>
            <person name="Mendez-Lago M."/>
            <person name="Minx P."/>
            <person name="Mollenhauer M.U."/>
            <person name="Montooth K."/>
            <person name="Mount S.M."/>
            <person name="Mu X."/>
            <person name="Myers E."/>
            <person name="Negre B."/>
            <person name="Newfeld S."/>
            <person name="Nielsen R."/>
            <person name="Noor M.A."/>
            <person name="O'Grady P."/>
            <person name="Pachter L."/>
            <person name="Papaceit M."/>
            <person name="Parisi M.J."/>
            <person name="Parisi M."/>
            <person name="Parts L."/>
            <person name="Pedersen J.S."/>
            <person name="Pesole G."/>
            <person name="Phillippy A.M."/>
            <person name="Ponting C.P."/>
            <person name="Pop M."/>
            <person name="Porcelli D."/>
            <person name="Powell J.R."/>
            <person name="Prohaska S."/>
            <person name="Pruitt K."/>
            <person name="Puig M."/>
            <person name="Quesneville H."/>
            <person name="Ram K.R."/>
            <person name="Rand D."/>
            <person name="Rasmussen M.D."/>
            <person name="Reed L.K."/>
            <person name="Reenan R."/>
            <person name="Reily A."/>
            <person name="Remington K.A."/>
            <person name="Rieger T.T."/>
            <person name="Ritchie M.G."/>
            <person name="Robin C."/>
            <person name="Rogers Y.H."/>
            <person name="Rohde C."/>
            <person name="Rozas J."/>
            <person name="Rubenfield M.J."/>
            <person name="Ruiz A."/>
            <person name="Russo S."/>
            <person name="Salzberg S.L."/>
            <person name="Sanchez-Gracia A."/>
            <person name="Saranga D.J."/>
            <person name="Sato H."/>
            <person name="Schaeffer S.W."/>
            <person name="Schatz M.C."/>
            <person name="Schlenke T."/>
            <person name="Schwartz R."/>
            <person name="Segarra C."/>
            <person name="Singh R.S."/>
            <person name="Sirot L."/>
            <person name="Sirota M."/>
            <person name="Sisneros N.B."/>
            <person name="Smith C.D."/>
            <person name="Smith T.F."/>
            <person name="Spieth J."/>
            <person name="Stage D.E."/>
            <person name="Stark A."/>
            <person name="Stephan W."/>
            <person name="Strausberg R.L."/>
            <person name="Strempel S."/>
            <person name="Sturgill D."/>
            <person name="Sutton G."/>
            <person name="Sutton G.G."/>
            <person name="Tao W."/>
            <person name="Teichmann S."/>
            <person name="Tobari Y.N."/>
            <person name="Tomimura Y."/>
            <person name="Tsolas J.M."/>
            <person name="Valente V.L."/>
            <person name="Venter E."/>
            <person name="Venter J.C."/>
            <person name="Vicario S."/>
            <person name="Vieira F.G."/>
            <person name="Vilella A.J."/>
            <person name="Villasante A."/>
            <person name="Walenz B."/>
            <person name="Wang J."/>
            <person name="Wasserman M."/>
            <person name="Watts T."/>
            <person name="Wilson D."/>
            <person name="Wilson R.K."/>
            <person name="Wing R.A."/>
            <person name="Wolfner M.F."/>
            <person name="Wong A."/>
            <person name="Wong G.K."/>
            <person name="Wu C.I."/>
            <person name="Wu G."/>
            <person name="Yamamoto D."/>
            <person name="Yang H.P."/>
            <person name="Yang S.P."/>
            <person name="Yorke J.A."/>
            <person name="Yoshida K."/>
            <person name="Zdobnov E."/>
            <person name="Zhang P."/>
            <person name="Zhang Y."/>
            <person name="Zimin A.V."/>
            <person name="Baldwin J."/>
            <person name="Abdouelleil A."/>
            <person name="Abdulkadir J."/>
            <person name="Abebe A."/>
            <person name="Abera B."/>
            <person name="Abreu J."/>
            <person name="Acer S.C."/>
            <person name="Aftuck L."/>
            <person name="Alexander A."/>
            <person name="An P."/>
            <person name="Anderson E."/>
            <person name="Anderson S."/>
            <person name="Arachi H."/>
            <person name="Azer M."/>
            <person name="Bachantsang P."/>
            <person name="Barry A."/>
            <person name="Bayul T."/>
            <person name="Berlin A."/>
            <person name="Bessette D."/>
            <person name="Bloom T."/>
            <person name="Blye J."/>
            <person name="Boguslavskiy L."/>
            <person name="Bonnet C."/>
            <person name="Boukhgalter B."/>
            <person name="Bourzgui I."/>
            <person name="Brown A."/>
            <person name="Cahill P."/>
            <person name="Channer S."/>
            <person name="Cheshatsang Y."/>
            <person name="Chuda L."/>
            <person name="Citroen M."/>
            <person name="Collymore A."/>
            <person name="Cooke P."/>
            <person name="Costello M."/>
            <person name="D'Aco K."/>
            <person name="Daza R."/>
            <person name="De Haan G."/>
            <person name="DeGray S."/>
            <person name="DeMaso C."/>
            <person name="Dhargay N."/>
            <person name="Dooley K."/>
            <person name="Dooley E."/>
            <person name="Doricent M."/>
            <person name="Dorje P."/>
            <person name="Dorjee K."/>
            <person name="Dupes A."/>
            <person name="Elong R."/>
            <person name="Falk J."/>
            <person name="Farina A."/>
            <person name="Faro S."/>
            <person name="Ferguson D."/>
            <person name="Fisher S."/>
            <person name="Foley C.D."/>
            <person name="Franke A."/>
            <person name="Friedrich D."/>
            <person name="Gadbois L."/>
            <person name="Gearin G."/>
            <person name="Gearin C.R."/>
            <person name="Giannoukos G."/>
            <person name="Goode T."/>
            <person name="Graham J."/>
            <person name="Grandbois E."/>
            <person name="Grewal S."/>
            <person name="Gyaltsen K."/>
            <person name="Hafez N."/>
            <person name="Hagos B."/>
            <person name="Hall J."/>
            <person name="Henson C."/>
            <person name="Hollinger A."/>
            <person name="Honan T."/>
            <person name="Huard M.D."/>
            <person name="Hughes L."/>
            <person name="Hurhula B."/>
            <person name="Husby M.E."/>
            <person name="Kamat A."/>
            <person name="Kanga B."/>
            <person name="Kashin S."/>
            <person name="Khazanovich D."/>
            <person name="Kisner P."/>
            <person name="Lance K."/>
            <person name="Lara M."/>
            <person name="Lee W."/>
            <person name="Lennon N."/>
            <person name="Letendre F."/>
            <person name="LeVine R."/>
            <person name="Lipovsky A."/>
            <person name="Liu X."/>
            <person name="Liu J."/>
            <person name="Liu S."/>
            <person name="Lokyitsang T."/>
            <person name="Lokyitsang Y."/>
            <person name="Lubonja R."/>
            <person name="Lui A."/>
            <person name="MacDonald P."/>
            <person name="Magnisalis V."/>
            <person name="Maru K."/>
            <person name="Matthews C."/>
            <person name="McCusker W."/>
            <person name="McDonough S."/>
            <person name="Mehta T."/>
            <person name="Meldrim J."/>
            <person name="Meneus L."/>
            <person name="Mihai O."/>
            <person name="Mihalev A."/>
            <person name="Mihova T."/>
            <person name="Mittelman R."/>
            <person name="Mlenga V."/>
            <person name="Montmayeur A."/>
            <person name="Mulrain L."/>
            <person name="Navidi A."/>
            <person name="Naylor J."/>
            <person name="Negash T."/>
            <person name="Nguyen T."/>
            <person name="Nguyen N."/>
            <person name="Nicol R."/>
            <person name="Norbu C."/>
            <person name="Norbu N."/>
            <person name="Novod N."/>
            <person name="O'Neill B."/>
            <person name="Osman S."/>
            <person name="Markiewicz E."/>
            <person name="Oyono O.L."/>
            <person name="Patti C."/>
            <person name="Phunkhang P."/>
            <person name="Pierre F."/>
            <person name="Priest M."/>
            <person name="Raghuraman S."/>
            <person name="Rege F."/>
            <person name="Reyes R."/>
            <person name="Rise C."/>
            <person name="Rogov P."/>
            <person name="Ross K."/>
            <person name="Ryan E."/>
            <person name="Settipalli S."/>
            <person name="Shea T."/>
            <person name="Sherpa N."/>
            <person name="Shi L."/>
            <person name="Shih D."/>
            <person name="Sparrow T."/>
            <person name="Spaulding J."/>
            <person name="Stalker J."/>
            <person name="Stange-Thomann N."/>
            <person name="Stavropoulos S."/>
            <person name="Stone C."/>
            <person name="Strader C."/>
            <person name="Tesfaye S."/>
            <person name="Thomson T."/>
            <person name="Thoulutsang Y."/>
            <person name="Thoulutsang D."/>
            <person name="Topham K."/>
            <person name="Topping I."/>
            <person name="Tsamla T."/>
            <person name="Vassiliev H."/>
            <person name="Vo A."/>
            <person name="Wangchuk T."/>
            <person name="Wangdi T."/>
            <person name="Weiand M."/>
            <person name="Wilkinson J."/>
            <person name="Wilson A."/>
            <person name="Yadav S."/>
            <person name="Young G."/>
            <person name="Yu Q."/>
            <person name="Zembek L."/>
            <person name="Zhong D."/>
            <person name="Zimmer A."/>
            <person name="Zwirko Z."/>
            <person name="Jaffe D.B."/>
            <person name="Alvarez P."/>
            <person name="Brockman W."/>
            <person name="Butler J."/>
            <person name="Chin C."/>
            <person name="Gnerre S."/>
            <person name="Grabherr M."/>
            <person name="Kleber M."/>
            <person name="Mauceli E."/>
            <person name="MacCallum I."/>
        </authorList>
    </citation>
    <scope>NUCLEOTIDE SEQUENCE [LARGE SCALE GENOMIC DNA]</scope>
    <source>
        <strain evidence="3">Tucson 15081-1352.22</strain>
    </source>
</reference>
<feature type="region of interest" description="Disordered" evidence="1">
    <location>
        <begin position="169"/>
        <end position="194"/>
    </location>
</feature>
<gene>
    <name evidence="2" type="primary">Dmoj\GI21505</name>
    <name evidence="2" type="ORF">Dmoj_GI21505</name>
</gene>
<evidence type="ECO:0000313" key="3">
    <source>
        <dbReference type="Proteomes" id="UP000009192"/>
    </source>
</evidence>
<name>B4KFL9_DROMO</name>
<dbReference type="Proteomes" id="UP000009192">
    <property type="component" value="Unassembled WGS sequence"/>
</dbReference>
<evidence type="ECO:0000313" key="2">
    <source>
        <dbReference type="EMBL" id="EDW13134.2"/>
    </source>
</evidence>
<sequence>MEIGPLTSADIKQLWNQVVTQTGVDKYNSDEWQGHYEQFWKCMVTTLEPYVVVQSVKQFLPGLEIDGEQSDDPIKPPPQTSTQVQPPVISDSISALRIPRVKPDNNSTGSVPFDHIPGGIPNELNSEPQPLPRQKPRFEDYMEQQPRNDQEEISQWHLQQQQEQLAWQDLNSRAGGIGPVKGRKRSRERYPHQQQIEQQYLQDDGQQHYNRQLELEKLHNAQLTEPIPGQNNQEQTLSEELKTKRKRSRRAHPDSQLSPEKPKLTLDNVEDYIQQQEGFKIFSSEADRKKDLLSKLKSEEFCISTFIRTGNEKIDSVSDQDVENILIEDIFQLADKKRITNDKSPTETIPESPYNSDEQIDNWLQSFHVEQAPPLELNAASITDFFKHLPKLPKLVEKTDGIKSVVGNVCLWDPMEANKDPPKPQAHKKTVKGDKQKPTNKSQQRA</sequence>